<feature type="signal peptide" evidence="1">
    <location>
        <begin position="1"/>
        <end position="22"/>
    </location>
</feature>
<name>A0A5C3EFU6_9BASI</name>
<feature type="chain" id="PRO_5022676283" evidence="1">
    <location>
        <begin position="23"/>
        <end position="203"/>
    </location>
</feature>
<protein>
    <submittedName>
        <fullName evidence="2">Uncharacterized protein</fullName>
    </submittedName>
</protein>
<gene>
    <name evidence="2" type="ORF">UTRI_06251</name>
</gene>
<dbReference type="AlphaFoldDB" id="A0A5C3EFU6"/>
<accession>A0A5C3EFU6</accession>
<evidence type="ECO:0000313" key="3">
    <source>
        <dbReference type="Proteomes" id="UP000324022"/>
    </source>
</evidence>
<organism evidence="2 3">
    <name type="scientific">Ustilago trichophora</name>
    <dbReference type="NCBI Taxonomy" id="86804"/>
    <lineage>
        <taxon>Eukaryota</taxon>
        <taxon>Fungi</taxon>
        <taxon>Dikarya</taxon>
        <taxon>Basidiomycota</taxon>
        <taxon>Ustilaginomycotina</taxon>
        <taxon>Ustilaginomycetes</taxon>
        <taxon>Ustilaginales</taxon>
        <taxon>Ustilaginaceae</taxon>
        <taxon>Ustilago</taxon>
    </lineage>
</organism>
<dbReference type="EMBL" id="OOIN01000027">
    <property type="protein sequence ID" value="SPO29302.1"/>
    <property type="molecule type" value="Genomic_DNA"/>
</dbReference>
<proteinExistence type="predicted"/>
<evidence type="ECO:0000313" key="2">
    <source>
        <dbReference type="EMBL" id="SPO29302.1"/>
    </source>
</evidence>
<evidence type="ECO:0000256" key="1">
    <source>
        <dbReference type="SAM" id="SignalP"/>
    </source>
</evidence>
<dbReference type="PROSITE" id="PS51257">
    <property type="entry name" value="PROKAR_LIPOPROTEIN"/>
    <property type="match status" value="1"/>
</dbReference>
<sequence>MRTFAILTWLVSALACSSLVAANDDYLTKPFVVVPSHDEAMQNFFGETLQERLRRPWNPPTDLQNAYVWPIPRSEHPLSDREAVGALRDSANERLVVLGNALPLHPDVHGFSVALPLGDRGAVGTPNYKTVGFLSAVPEYDGNGEMKNVRIHVNGFGRVYNARDFEDALANAAAPEAGAVIESGDILTTRQLFKSLSRLFRAV</sequence>
<keyword evidence="1" id="KW-0732">Signal</keyword>
<dbReference type="Proteomes" id="UP000324022">
    <property type="component" value="Unassembled WGS sequence"/>
</dbReference>
<reference evidence="2 3" key="1">
    <citation type="submission" date="2018-03" db="EMBL/GenBank/DDBJ databases">
        <authorList>
            <person name="Guldener U."/>
        </authorList>
    </citation>
    <scope>NUCLEOTIDE SEQUENCE [LARGE SCALE GENOMIC DNA]</scope>
    <source>
        <strain evidence="2 3">NBRC100155</strain>
    </source>
</reference>
<keyword evidence="3" id="KW-1185">Reference proteome</keyword>